<dbReference type="InterPro" id="IPR004013">
    <property type="entry name" value="PHP_dom"/>
</dbReference>
<dbReference type="InterPro" id="IPR010140">
    <property type="entry name" value="Histidinol_P_phosphatase_HisJ"/>
</dbReference>
<evidence type="ECO:0000256" key="1">
    <source>
        <dbReference type="ARBA" id="ARBA00004970"/>
    </source>
</evidence>
<comment type="pathway">
    <text evidence="1">Amino-acid biosynthesis; L-histidine biosynthesis; L-histidine from 5-phospho-alpha-D-ribose 1-diphosphate: step 8/9.</text>
</comment>
<evidence type="ECO:0000256" key="3">
    <source>
        <dbReference type="ARBA" id="ARBA00013085"/>
    </source>
</evidence>
<dbReference type="InterPro" id="IPR016195">
    <property type="entry name" value="Pol/histidinol_Pase-like"/>
</dbReference>
<proteinExistence type="inferred from homology"/>
<dbReference type="GO" id="GO:0005737">
    <property type="term" value="C:cytoplasm"/>
    <property type="evidence" value="ECO:0007669"/>
    <property type="project" value="TreeGrafter"/>
</dbReference>
<dbReference type="OrthoDB" id="9968at2157"/>
<dbReference type="RefSeq" id="WP_089808125.1">
    <property type="nucleotide sequence ID" value="NZ_FOYT01000002.1"/>
</dbReference>
<dbReference type="UniPathway" id="UPA00031">
    <property type="reaction ID" value="UER00013"/>
</dbReference>
<evidence type="ECO:0000256" key="5">
    <source>
        <dbReference type="ARBA" id="ARBA00022801"/>
    </source>
</evidence>
<dbReference type="GO" id="GO:0004401">
    <property type="term" value="F:histidinol-phosphatase activity"/>
    <property type="evidence" value="ECO:0007669"/>
    <property type="project" value="UniProtKB-EC"/>
</dbReference>
<dbReference type="Pfam" id="PF02811">
    <property type="entry name" value="PHP"/>
    <property type="match status" value="1"/>
</dbReference>
<evidence type="ECO:0000256" key="4">
    <source>
        <dbReference type="ARBA" id="ARBA00022605"/>
    </source>
</evidence>
<comment type="catalytic activity">
    <reaction evidence="7">
        <text>L-histidinol phosphate + H2O = L-histidinol + phosphate</text>
        <dbReference type="Rhea" id="RHEA:14465"/>
        <dbReference type="ChEBI" id="CHEBI:15377"/>
        <dbReference type="ChEBI" id="CHEBI:43474"/>
        <dbReference type="ChEBI" id="CHEBI:57699"/>
        <dbReference type="ChEBI" id="CHEBI:57980"/>
        <dbReference type="EC" id="3.1.3.15"/>
    </reaction>
</comment>
<evidence type="ECO:0000259" key="8">
    <source>
        <dbReference type="Pfam" id="PF02811"/>
    </source>
</evidence>
<reference evidence="10" key="1">
    <citation type="submission" date="2016-10" db="EMBL/GenBank/DDBJ databases">
        <authorList>
            <person name="Varghese N."/>
            <person name="Submissions S."/>
        </authorList>
    </citation>
    <scope>NUCLEOTIDE SEQUENCE [LARGE SCALE GENOMIC DNA]</scope>
    <source>
        <strain evidence="10">CGMCC 1.7736</strain>
    </source>
</reference>
<dbReference type="AlphaFoldDB" id="A0A1I6HUL4"/>
<keyword evidence="4" id="KW-0028">Amino-acid biosynthesis</keyword>
<evidence type="ECO:0000256" key="6">
    <source>
        <dbReference type="ARBA" id="ARBA00023102"/>
    </source>
</evidence>
<evidence type="ECO:0000313" key="10">
    <source>
        <dbReference type="Proteomes" id="UP000198531"/>
    </source>
</evidence>
<sequence>MYDYHLHSNYSDGDFLRAMVAAAASAGLSGVGVADHCMVVSTDWARESRRELGFNLDTTYERRREAIESLREEFDLRVFDAAEVDYEPGHEAEIRAFLADADFDYAVGSVHALDGANVHATGHFEGMSESRRRELVERYFEKLESLVASELFEIAAHADLIERNPALRGFATREQYERVADAFASSRTVPEVNAGRVRSEYGRFHPTTEFFEVLRERGVEFTLGSDAHAPDEVGPLAAELRAFVADSGLDPVTLAV</sequence>
<feature type="domain" description="PHP" evidence="8">
    <location>
        <begin position="3"/>
        <end position="193"/>
    </location>
</feature>
<protein>
    <recommendedName>
        <fullName evidence="3">histidinol-phosphatase</fullName>
        <ecNumber evidence="3">3.1.3.15</ecNumber>
    </recommendedName>
</protein>
<organism evidence="9 10">
    <name type="scientific">Halogeometricum rufum</name>
    <dbReference type="NCBI Taxonomy" id="553469"/>
    <lineage>
        <taxon>Archaea</taxon>
        <taxon>Methanobacteriati</taxon>
        <taxon>Methanobacteriota</taxon>
        <taxon>Stenosarchaea group</taxon>
        <taxon>Halobacteria</taxon>
        <taxon>Halobacteriales</taxon>
        <taxon>Haloferacaceae</taxon>
        <taxon>Halogeometricum</taxon>
    </lineage>
</organism>
<keyword evidence="10" id="KW-1185">Reference proteome</keyword>
<dbReference type="STRING" id="553469.SAMN04487947_2526"/>
<dbReference type="PANTHER" id="PTHR21039">
    <property type="entry name" value="HISTIDINOL PHOSPHATASE-RELATED"/>
    <property type="match status" value="1"/>
</dbReference>
<comment type="similarity">
    <text evidence="2">Belongs to the PHP hydrolase family. HisK subfamily.</text>
</comment>
<dbReference type="PANTHER" id="PTHR21039:SF0">
    <property type="entry name" value="HISTIDINOL-PHOSPHATASE"/>
    <property type="match status" value="1"/>
</dbReference>
<dbReference type="EC" id="3.1.3.15" evidence="3"/>
<name>A0A1I6HUL4_9EURY</name>
<accession>A0A1I6HUL4</accession>
<gene>
    <name evidence="9" type="ORF">SAMN04487947_2526</name>
</gene>
<dbReference type="SUPFAM" id="SSF89550">
    <property type="entry name" value="PHP domain-like"/>
    <property type="match status" value="1"/>
</dbReference>
<dbReference type="GO" id="GO:0000105">
    <property type="term" value="P:L-histidine biosynthetic process"/>
    <property type="evidence" value="ECO:0007669"/>
    <property type="project" value="UniProtKB-UniPathway"/>
</dbReference>
<evidence type="ECO:0000256" key="7">
    <source>
        <dbReference type="ARBA" id="ARBA00049158"/>
    </source>
</evidence>
<dbReference type="Gene3D" id="3.20.20.140">
    <property type="entry name" value="Metal-dependent hydrolases"/>
    <property type="match status" value="1"/>
</dbReference>
<keyword evidence="5" id="KW-0378">Hydrolase</keyword>
<keyword evidence="6" id="KW-0368">Histidine biosynthesis</keyword>
<dbReference type="Proteomes" id="UP000198531">
    <property type="component" value="Unassembled WGS sequence"/>
</dbReference>
<dbReference type="EMBL" id="FOYT01000002">
    <property type="protein sequence ID" value="SFR58142.1"/>
    <property type="molecule type" value="Genomic_DNA"/>
</dbReference>
<evidence type="ECO:0000313" key="9">
    <source>
        <dbReference type="EMBL" id="SFR58142.1"/>
    </source>
</evidence>
<evidence type="ECO:0000256" key="2">
    <source>
        <dbReference type="ARBA" id="ARBA00009152"/>
    </source>
</evidence>